<proteinExistence type="predicted"/>
<dbReference type="Proteomes" id="UP001141806">
    <property type="component" value="Unassembled WGS sequence"/>
</dbReference>
<reference evidence="1" key="1">
    <citation type="journal article" date="2023" name="Plant J.">
        <title>The genome of the king protea, Protea cynaroides.</title>
        <authorList>
            <person name="Chang J."/>
            <person name="Duong T.A."/>
            <person name="Schoeman C."/>
            <person name="Ma X."/>
            <person name="Roodt D."/>
            <person name="Barker N."/>
            <person name="Li Z."/>
            <person name="Van de Peer Y."/>
            <person name="Mizrachi E."/>
        </authorList>
    </citation>
    <scope>NUCLEOTIDE SEQUENCE</scope>
    <source>
        <tissue evidence="1">Young leaves</tissue>
    </source>
</reference>
<sequence length="157" mass="17292">MAKVSSIVEGDTWKLCLNSIQRTQEVWNDLNRVLRGSQDLMDQVLQNQNKALSFTFKSAWNAVRKHYIKEIWIQFRDAAESLGSGTVVAVNVSLVVTKVVADAIASLIPCIISDTMKNSVTDGASDTRVLAEFPEANKHISGGDPGARKSELWMGIQ</sequence>
<accession>A0A9Q0H6X8</accession>
<name>A0A9Q0H6X8_9MAGN</name>
<keyword evidence="2" id="KW-1185">Reference proteome</keyword>
<comment type="caution">
    <text evidence="1">The sequence shown here is derived from an EMBL/GenBank/DDBJ whole genome shotgun (WGS) entry which is preliminary data.</text>
</comment>
<protein>
    <submittedName>
        <fullName evidence="1">Uncharacterized protein</fullName>
    </submittedName>
</protein>
<dbReference type="EMBL" id="JAMYWD010000010">
    <property type="protein sequence ID" value="KAJ4958692.1"/>
    <property type="molecule type" value="Genomic_DNA"/>
</dbReference>
<dbReference type="AlphaFoldDB" id="A0A9Q0H6X8"/>
<gene>
    <name evidence="1" type="ORF">NE237_025803</name>
</gene>
<evidence type="ECO:0000313" key="1">
    <source>
        <dbReference type="EMBL" id="KAJ4958692.1"/>
    </source>
</evidence>
<organism evidence="1 2">
    <name type="scientific">Protea cynaroides</name>
    <dbReference type="NCBI Taxonomy" id="273540"/>
    <lineage>
        <taxon>Eukaryota</taxon>
        <taxon>Viridiplantae</taxon>
        <taxon>Streptophyta</taxon>
        <taxon>Embryophyta</taxon>
        <taxon>Tracheophyta</taxon>
        <taxon>Spermatophyta</taxon>
        <taxon>Magnoliopsida</taxon>
        <taxon>Proteales</taxon>
        <taxon>Proteaceae</taxon>
        <taxon>Protea</taxon>
    </lineage>
</organism>
<evidence type="ECO:0000313" key="2">
    <source>
        <dbReference type="Proteomes" id="UP001141806"/>
    </source>
</evidence>